<evidence type="ECO:0000313" key="3">
    <source>
        <dbReference type="Proteomes" id="UP000294854"/>
    </source>
</evidence>
<accession>A0A4R5NPL0</accession>
<dbReference type="EMBL" id="PUFO01000045">
    <property type="protein sequence ID" value="TDG78046.1"/>
    <property type="molecule type" value="Genomic_DNA"/>
</dbReference>
<feature type="transmembrane region" description="Helical" evidence="1">
    <location>
        <begin position="39"/>
        <end position="58"/>
    </location>
</feature>
<dbReference type="AlphaFoldDB" id="A0A4R5NPL0"/>
<name>A0A4R5NPL0_9LACO</name>
<evidence type="ECO:0000256" key="1">
    <source>
        <dbReference type="SAM" id="Phobius"/>
    </source>
</evidence>
<feature type="transmembrane region" description="Helical" evidence="1">
    <location>
        <begin position="12"/>
        <end position="33"/>
    </location>
</feature>
<reference evidence="2 3" key="1">
    <citation type="journal article" date="2019" name="Appl. Microbiol. Biotechnol.">
        <title>Uncovering carbohydrate metabolism through a genotype-phenotype association study of 56 lactic acid bacteria genomes.</title>
        <authorList>
            <person name="Buron-Moles G."/>
            <person name="Chailyan A."/>
            <person name="Dolejs I."/>
            <person name="Forster J."/>
            <person name="Miks M.H."/>
        </authorList>
    </citation>
    <scope>NUCLEOTIDE SEQUENCE [LARGE SCALE GENOMIC DNA]</scope>
    <source>
        <strain evidence="2 3">ATCC 49373</strain>
    </source>
</reference>
<keyword evidence="1" id="KW-0812">Transmembrane</keyword>
<keyword evidence="1" id="KW-0472">Membrane</keyword>
<gene>
    <name evidence="2" type="ORF">C5L31_001281</name>
</gene>
<keyword evidence="3" id="KW-1185">Reference proteome</keyword>
<comment type="caution">
    <text evidence="2">The sequence shown here is derived from an EMBL/GenBank/DDBJ whole genome shotgun (WGS) entry which is preliminary data.</text>
</comment>
<dbReference type="OrthoDB" id="2315763at2"/>
<dbReference type="Proteomes" id="UP000294854">
    <property type="component" value="Unassembled WGS sequence"/>
</dbReference>
<proteinExistence type="predicted"/>
<protein>
    <submittedName>
        <fullName evidence="2">Uncharacterized protein</fullName>
    </submittedName>
</protein>
<keyword evidence="1" id="KW-1133">Transmembrane helix</keyword>
<dbReference type="STRING" id="1122149.FD44_GL001645"/>
<organism evidence="2 3">
    <name type="scientific">Secundilactobacillus malefermentans</name>
    <dbReference type="NCBI Taxonomy" id="176292"/>
    <lineage>
        <taxon>Bacteria</taxon>
        <taxon>Bacillati</taxon>
        <taxon>Bacillota</taxon>
        <taxon>Bacilli</taxon>
        <taxon>Lactobacillales</taxon>
        <taxon>Lactobacillaceae</taxon>
        <taxon>Secundilactobacillus</taxon>
    </lineage>
</organism>
<evidence type="ECO:0000313" key="2">
    <source>
        <dbReference type="EMBL" id="TDG78046.1"/>
    </source>
</evidence>
<sequence>MHNLLDKYRWQGLICIDLLLGIILPFFIKWVGIDKAWRFGLIFIVINCLWSIVIGNIIKPLPHSWLWLFVWPLIYMVGNWLFYPKYAYLFAIVYLGASYIAYGREKG</sequence>
<dbReference type="RefSeq" id="WP_010619733.1">
    <property type="nucleotide sequence ID" value="NZ_PUFO01000045.1"/>
</dbReference>